<comment type="caution">
    <text evidence="1">The sequence shown here is derived from an EMBL/GenBank/DDBJ whole genome shotgun (WGS) entry which is preliminary data.</text>
</comment>
<evidence type="ECO:0000313" key="1">
    <source>
        <dbReference type="EMBL" id="KAL0318141.1"/>
    </source>
</evidence>
<dbReference type="AlphaFoldDB" id="A0AAW2LJ09"/>
<accession>A0AAW2LJ09</accession>
<proteinExistence type="predicted"/>
<reference evidence="1" key="2">
    <citation type="journal article" date="2024" name="Plant">
        <title>Genomic evolution and insights into agronomic trait innovations of Sesamum species.</title>
        <authorList>
            <person name="Miao H."/>
            <person name="Wang L."/>
            <person name="Qu L."/>
            <person name="Liu H."/>
            <person name="Sun Y."/>
            <person name="Le M."/>
            <person name="Wang Q."/>
            <person name="Wei S."/>
            <person name="Zheng Y."/>
            <person name="Lin W."/>
            <person name="Duan Y."/>
            <person name="Cao H."/>
            <person name="Xiong S."/>
            <person name="Wang X."/>
            <person name="Wei L."/>
            <person name="Li C."/>
            <person name="Ma Q."/>
            <person name="Ju M."/>
            <person name="Zhao R."/>
            <person name="Li G."/>
            <person name="Mu C."/>
            <person name="Tian Q."/>
            <person name="Mei H."/>
            <person name="Zhang T."/>
            <person name="Gao T."/>
            <person name="Zhang H."/>
        </authorList>
    </citation>
    <scope>NUCLEOTIDE SEQUENCE</scope>
    <source>
        <strain evidence="1">KEN8</strain>
    </source>
</reference>
<reference evidence="1" key="1">
    <citation type="submission" date="2020-06" db="EMBL/GenBank/DDBJ databases">
        <authorList>
            <person name="Li T."/>
            <person name="Hu X."/>
            <person name="Zhang T."/>
            <person name="Song X."/>
            <person name="Zhang H."/>
            <person name="Dai N."/>
            <person name="Sheng W."/>
            <person name="Hou X."/>
            <person name="Wei L."/>
        </authorList>
    </citation>
    <scope>NUCLEOTIDE SEQUENCE</scope>
    <source>
        <strain evidence="1">KEN8</strain>
        <tissue evidence="1">Leaf</tissue>
    </source>
</reference>
<dbReference type="EMBL" id="JACGWM010000040">
    <property type="protein sequence ID" value="KAL0318141.1"/>
    <property type="molecule type" value="Genomic_DNA"/>
</dbReference>
<gene>
    <name evidence="1" type="ORF">Scaly_2863400</name>
</gene>
<sequence length="172" mass="19889">MAGDFNRSPNSFNFDFEREAKNSLFKLMERYLVPVNPSAERTKSAKRHQWKRSLVELNGKFDPNYRHRLSSLIIQSYSEIGAFPHKYHVNGEPCQTHADWFNNVGFNHNPRSIRRQGISSLEYDTKGVYLASATKSGCLTVHDLDIQSADLKEDEAKQLLHISMYQQLDVVR</sequence>
<protein>
    <submittedName>
        <fullName evidence="1">Uncharacterized protein</fullName>
    </submittedName>
</protein>
<organism evidence="1">
    <name type="scientific">Sesamum calycinum</name>
    <dbReference type="NCBI Taxonomy" id="2727403"/>
    <lineage>
        <taxon>Eukaryota</taxon>
        <taxon>Viridiplantae</taxon>
        <taxon>Streptophyta</taxon>
        <taxon>Embryophyta</taxon>
        <taxon>Tracheophyta</taxon>
        <taxon>Spermatophyta</taxon>
        <taxon>Magnoliopsida</taxon>
        <taxon>eudicotyledons</taxon>
        <taxon>Gunneridae</taxon>
        <taxon>Pentapetalae</taxon>
        <taxon>asterids</taxon>
        <taxon>lamiids</taxon>
        <taxon>Lamiales</taxon>
        <taxon>Pedaliaceae</taxon>
        <taxon>Sesamum</taxon>
    </lineage>
</organism>
<name>A0AAW2LJ09_9LAMI</name>